<organism evidence="26 27">
    <name type="scientific">Elsinoe batatas</name>
    <dbReference type="NCBI Taxonomy" id="2601811"/>
    <lineage>
        <taxon>Eukaryota</taxon>
        <taxon>Fungi</taxon>
        <taxon>Dikarya</taxon>
        <taxon>Ascomycota</taxon>
        <taxon>Pezizomycotina</taxon>
        <taxon>Dothideomycetes</taxon>
        <taxon>Dothideomycetidae</taxon>
        <taxon>Myriangiales</taxon>
        <taxon>Elsinoaceae</taxon>
        <taxon>Elsinoe</taxon>
    </lineage>
</organism>
<evidence type="ECO:0000259" key="25">
    <source>
        <dbReference type="Pfam" id="PF03372"/>
    </source>
</evidence>
<keyword evidence="11" id="KW-0677">Repeat</keyword>
<evidence type="ECO:0000256" key="4">
    <source>
        <dbReference type="ARBA" id="ARBA00004496"/>
    </source>
</evidence>
<evidence type="ECO:0000313" key="26">
    <source>
        <dbReference type="EMBL" id="KAG8630039.1"/>
    </source>
</evidence>
<keyword evidence="15" id="KW-0694">RNA-binding</keyword>
<keyword evidence="10" id="KW-0479">Metal-binding</keyword>
<evidence type="ECO:0000256" key="18">
    <source>
        <dbReference type="ARBA" id="ARBA00023242"/>
    </source>
</evidence>
<dbReference type="Gene3D" id="3.80.10.10">
    <property type="entry name" value="Ribonuclease Inhibitor"/>
    <property type="match status" value="1"/>
</dbReference>
<comment type="similarity">
    <text evidence="5">Belongs to the CCR4/nocturin family.</text>
</comment>
<keyword evidence="12" id="KW-0378">Hydrolase</keyword>
<reference evidence="26" key="1">
    <citation type="submission" date="2021-07" db="EMBL/GenBank/DDBJ databases">
        <title>Elsinoe batatas strain:CRI-CJ2 Genome sequencing and assembly.</title>
        <authorList>
            <person name="Huang L."/>
        </authorList>
    </citation>
    <scope>NUCLEOTIDE SEQUENCE</scope>
    <source>
        <strain evidence="26">CRI-CJ2</strain>
    </source>
</reference>
<keyword evidence="18" id="KW-0539">Nucleus</keyword>
<sequence length="743" mass="84516">MADGGYRFSGAGQYFYQGQNQQAHRGHLHQRTGSPTSSARLGFHNNDTPSPNRSTGTNSPAFSMFGQGHHGGQHSLLNGNQNHRGFQVPMNLNKYSQQSGQHQSNHHQNHGSDQIFQNGYNHQHNMSSGTLSSTTPHFTPSHLHSSTPVGGQSRVPDTEHWKEQLTVANASREMQQAHIYARSSGGQNKQSIPAALQAALRNDDEDKRALTSPYGKQPWRTLDFSGQGVRTISSSLFNYPFLERLFFNHNKLRFINPDIGQLRNLTYLDLSQNELTHLPPQMGMLVNLKGLYLFDNHLHTLPYEMGYLYNLEFLGIEGNPLNDEIRNTMAEGGTQELIRSLRESIPEMDPPDERDWIILDETPINTAEEDRFTVFDANILCPKYVTATQYPYVPSRALAWDRRREMVMNEIRHRDADIVCLQEIDSESFNEAFRPTLARNDYKGIFWQKSRAQTMAEREAKLVDGCATFWKNSKYIMLDKQMVDFRKMAINRADMKGEHDIFNRVMTRDDIATVTFLENRLTGSRVIVVNTHVFWNPEFADVKVVQIAILMEQVARLAETYAKWKPCTDKEVFKFANGDSDEPEVEVKEPAPSQTYAHSTDIPMLMCGDFNSTPGSGPYDLIAHGSLSNSHEDLAGRSYGTFTRDGMRHPFSMKSAYSNVGEMEFTNYTAQWQGVVDYIWYSTNALQNTGLLGEIDREYLKRVPGFPSWHFPSDHLPLFAEFVVKGKKEKKVVEADFGPSTKR</sequence>
<dbReference type="InterPro" id="IPR036691">
    <property type="entry name" value="Endo/exonu/phosph_ase_sf"/>
</dbReference>
<evidence type="ECO:0000256" key="10">
    <source>
        <dbReference type="ARBA" id="ARBA00022723"/>
    </source>
</evidence>
<feature type="region of interest" description="Disordered" evidence="24">
    <location>
        <begin position="96"/>
        <end position="156"/>
    </location>
</feature>
<evidence type="ECO:0000313" key="27">
    <source>
        <dbReference type="Proteomes" id="UP000809789"/>
    </source>
</evidence>
<gene>
    <name evidence="26" type="ORF">KVT40_001658</name>
</gene>
<comment type="caution">
    <text evidence="26">The sequence shown here is derived from an EMBL/GenBank/DDBJ whole genome shotgun (WGS) entry which is preliminary data.</text>
</comment>
<comment type="subcellular location">
    <subcellularLocation>
        <location evidence="4">Cytoplasm</location>
    </subcellularLocation>
    <subcellularLocation>
        <location evidence="3">Nucleus</location>
    </subcellularLocation>
</comment>
<feature type="compositionally biased region" description="Polar residues" evidence="24">
    <location>
        <begin position="114"/>
        <end position="150"/>
    </location>
</feature>
<keyword evidence="13" id="KW-0269">Exonuclease</keyword>
<keyword evidence="8" id="KW-0433">Leucine-rich repeat</keyword>
<keyword evidence="14" id="KW-0460">Magnesium</keyword>
<dbReference type="FunFam" id="3.60.10.10:FF:000037">
    <property type="entry name" value="Glucose-repressible alcohol dehydrogenase transcriptional effector"/>
    <property type="match status" value="1"/>
</dbReference>
<evidence type="ECO:0000256" key="9">
    <source>
        <dbReference type="ARBA" id="ARBA00022722"/>
    </source>
</evidence>
<evidence type="ECO:0000256" key="7">
    <source>
        <dbReference type="ARBA" id="ARBA00022490"/>
    </source>
</evidence>
<evidence type="ECO:0000256" key="24">
    <source>
        <dbReference type="SAM" id="MobiDB-lite"/>
    </source>
</evidence>
<evidence type="ECO:0000256" key="23">
    <source>
        <dbReference type="ARBA" id="ARBA00045495"/>
    </source>
</evidence>
<evidence type="ECO:0000256" key="16">
    <source>
        <dbReference type="ARBA" id="ARBA00023015"/>
    </source>
</evidence>
<evidence type="ECO:0000256" key="11">
    <source>
        <dbReference type="ARBA" id="ARBA00022737"/>
    </source>
</evidence>
<accession>A0A8K0L7R4</accession>
<comment type="cofactor">
    <cofactor evidence="2">
        <name>Mg(2+)</name>
        <dbReference type="ChEBI" id="CHEBI:18420"/>
    </cofactor>
</comment>
<keyword evidence="16" id="KW-0805">Transcription regulation</keyword>
<evidence type="ECO:0000256" key="2">
    <source>
        <dbReference type="ARBA" id="ARBA00001946"/>
    </source>
</evidence>
<dbReference type="GO" id="GO:0046872">
    <property type="term" value="F:metal ion binding"/>
    <property type="evidence" value="ECO:0007669"/>
    <property type="project" value="UniProtKB-KW"/>
</dbReference>
<dbReference type="GO" id="GO:0005737">
    <property type="term" value="C:cytoplasm"/>
    <property type="evidence" value="ECO:0007669"/>
    <property type="project" value="UniProtKB-SubCell"/>
</dbReference>
<dbReference type="InterPro" id="IPR050410">
    <property type="entry name" value="CCR4/nocturin_mRNA_transcr"/>
</dbReference>
<dbReference type="EMBL" id="JAESVG020000002">
    <property type="protein sequence ID" value="KAG8630039.1"/>
    <property type="molecule type" value="Genomic_DNA"/>
</dbReference>
<evidence type="ECO:0000256" key="13">
    <source>
        <dbReference type="ARBA" id="ARBA00022839"/>
    </source>
</evidence>
<dbReference type="GO" id="GO:0004535">
    <property type="term" value="F:poly(A)-specific ribonuclease activity"/>
    <property type="evidence" value="ECO:0007669"/>
    <property type="project" value="UniProtKB-EC"/>
</dbReference>
<evidence type="ECO:0000256" key="8">
    <source>
        <dbReference type="ARBA" id="ARBA00022614"/>
    </source>
</evidence>
<dbReference type="EC" id="3.1.13.4" evidence="6"/>
<dbReference type="SMART" id="SM00369">
    <property type="entry name" value="LRR_TYP"/>
    <property type="match status" value="2"/>
</dbReference>
<proteinExistence type="inferred from homology"/>
<evidence type="ECO:0000256" key="14">
    <source>
        <dbReference type="ARBA" id="ARBA00022842"/>
    </source>
</evidence>
<keyword evidence="7" id="KW-0963">Cytoplasm</keyword>
<name>A0A8K0L7R4_9PEZI</name>
<keyword evidence="17" id="KW-0804">Transcription</keyword>
<comment type="catalytic activity">
    <reaction evidence="1">
        <text>Exonucleolytic cleavage of poly(A) to 5'-AMP.</text>
        <dbReference type="EC" id="3.1.13.4"/>
    </reaction>
</comment>
<dbReference type="Gene3D" id="3.60.10.10">
    <property type="entry name" value="Endonuclease/exonuclease/phosphatase"/>
    <property type="match status" value="1"/>
</dbReference>
<feature type="compositionally biased region" description="Polar residues" evidence="24">
    <location>
        <begin position="31"/>
        <end position="61"/>
    </location>
</feature>
<dbReference type="InterPro" id="IPR005135">
    <property type="entry name" value="Endo/exonuclease/phosphatase"/>
</dbReference>
<evidence type="ECO:0000256" key="15">
    <source>
        <dbReference type="ARBA" id="ARBA00022884"/>
    </source>
</evidence>
<evidence type="ECO:0000256" key="21">
    <source>
        <dbReference type="ARBA" id="ARBA00031469"/>
    </source>
</evidence>
<dbReference type="SUPFAM" id="SSF56219">
    <property type="entry name" value="DNase I-like"/>
    <property type="match status" value="1"/>
</dbReference>
<dbReference type="FunFam" id="3.80.10.10:FF:000447">
    <property type="entry name" value="Glucose-repressible alcohol dehydrogenase transcriptional effector"/>
    <property type="match status" value="1"/>
</dbReference>
<feature type="domain" description="Endonuclease/exonuclease/phosphatase" evidence="25">
    <location>
        <begin position="394"/>
        <end position="715"/>
    </location>
</feature>
<dbReference type="GO" id="GO:0005634">
    <property type="term" value="C:nucleus"/>
    <property type="evidence" value="ECO:0007669"/>
    <property type="project" value="UniProtKB-SubCell"/>
</dbReference>
<evidence type="ECO:0000256" key="1">
    <source>
        <dbReference type="ARBA" id="ARBA00001663"/>
    </source>
</evidence>
<dbReference type="InterPro" id="IPR003591">
    <property type="entry name" value="Leu-rich_rpt_typical-subtyp"/>
</dbReference>
<dbReference type="GO" id="GO:0003723">
    <property type="term" value="F:RNA binding"/>
    <property type="evidence" value="ECO:0007669"/>
    <property type="project" value="UniProtKB-KW"/>
</dbReference>
<dbReference type="PANTHER" id="PTHR12121:SF100">
    <property type="entry name" value="POLY(A)-SPECIFIC RIBONUCLEASE"/>
    <property type="match status" value="1"/>
</dbReference>
<dbReference type="Pfam" id="PF03372">
    <property type="entry name" value="Exo_endo_phos"/>
    <property type="match status" value="1"/>
</dbReference>
<comment type="function">
    <text evidence="23">Acts as a catalytic component of the CCR4-NOT core complex, which in the nucleus seems to be a general transcription factor, and in the cytoplasm the major mRNA deadenylase involved in mRNA turnover. Ccr4 has 3'-5' RNase activity with a strong preference for polyadenylated substrates and also low exonuclease activity towards single-stranded DNA.</text>
</comment>
<keyword evidence="27" id="KW-1185">Reference proteome</keyword>
<keyword evidence="9" id="KW-0540">Nuclease</keyword>
<dbReference type="SUPFAM" id="SSF52058">
    <property type="entry name" value="L domain-like"/>
    <property type="match status" value="1"/>
</dbReference>
<evidence type="ECO:0000256" key="17">
    <source>
        <dbReference type="ARBA" id="ARBA00023163"/>
    </source>
</evidence>
<dbReference type="Pfam" id="PF13855">
    <property type="entry name" value="LRR_8"/>
    <property type="match status" value="1"/>
</dbReference>
<dbReference type="InterPro" id="IPR032675">
    <property type="entry name" value="LRR_dom_sf"/>
</dbReference>
<dbReference type="OrthoDB" id="428734at2759"/>
<dbReference type="CDD" id="cd09097">
    <property type="entry name" value="Deadenylase_CCR4"/>
    <property type="match status" value="1"/>
</dbReference>
<dbReference type="AlphaFoldDB" id="A0A8K0L7R4"/>
<dbReference type="PROSITE" id="PS51450">
    <property type="entry name" value="LRR"/>
    <property type="match status" value="1"/>
</dbReference>
<dbReference type="PANTHER" id="PTHR12121">
    <property type="entry name" value="CARBON CATABOLITE REPRESSOR PROTEIN 4"/>
    <property type="match status" value="1"/>
</dbReference>
<protein>
    <recommendedName>
        <fullName evidence="19">CCR4-Not complex 3'-5'-exoribonuclease subunit Ccr4</fullName>
        <ecNumber evidence="6">3.1.13.4</ecNumber>
    </recommendedName>
    <alternativeName>
        <fullName evidence="20">Carbon catabolite repressor protein 4</fullName>
    </alternativeName>
    <alternativeName>
        <fullName evidence="21">Cytoplasmic deadenylase</fullName>
    </alternativeName>
    <alternativeName>
        <fullName evidence="22">Glucose-repressible alcohol dehydrogenase transcriptional effector</fullName>
    </alternativeName>
</protein>
<evidence type="ECO:0000256" key="6">
    <source>
        <dbReference type="ARBA" id="ARBA00012161"/>
    </source>
</evidence>
<dbReference type="InterPro" id="IPR001611">
    <property type="entry name" value="Leu-rich_rpt"/>
</dbReference>
<evidence type="ECO:0000256" key="12">
    <source>
        <dbReference type="ARBA" id="ARBA00022801"/>
    </source>
</evidence>
<feature type="region of interest" description="Disordered" evidence="24">
    <location>
        <begin position="20"/>
        <end position="78"/>
    </location>
</feature>
<evidence type="ECO:0000256" key="20">
    <source>
        <dbReference type="ARBA" id="ARBA00030493"/>
    </source>
</evidence>
<dbReference type="Proteomes" id="UP000809789">
    <property type="component" value="Unassembled WGS sequence"/>
</dbReference>
<evidence type="ECO:0000256" key="19">
    <source>
        <dbReference type="ARBA" id="ARBA00023475"/>
    </source>
</evidence>
<evidence type="ECO:0000256" key="22">
    <source>
        <dbReference type="ARBA" id="ARBA00033317"/>
    </source>
</evidence>
<evidence type="ECO:0000256" key="3">
    <source>
        <dbReference type="ARBA" id="ARBA00004123"/>
    </source>
</evidence>
<evidence type="ECO:0000256" key="5">
    <source>
        <dbReference type="ARBA" id="ARBA00010774"/>
    </source>
</evidence>